<dbReference type="NCBIfam" id="TIGR00281">
    <property type="entry name" value="SMC-Scp complex subunit ScpB"/>
    <property type="match status" value="1"/>
</dbReference>
<dbReference type="InterPro" id="IPR036390">
    <property type="entry name" value="WH_DNA-bd_sf"/>
</dbReference>
<dbReference type="GO" id="GO:0051301">
    <property type="term" value="P:cell division"/>
    <property type="evidence" value="ECO:0007669"/>
    <property type="project" value="UniProtKB-KW"/>
</dbReference>
<dbReference type="Pfam" id="PF04079">
    <property type="entry name" value="SMC_ScpB"/>
    <property type="match status" value="1"/>
</dbReference>
<dbReference type="SUPFAM" id="SSF46785">
    <property type="entry name" value="Winged helix' DNA-binding domain"/>
    <property type="match status" value="2"/>
</dbReference>
<dbReference type="EMBL" id="LN890655">
    <property type="protein sequence ID" value="CUS05503.2"/>
    <property type="molecule type" value="Genomic_DNA"/>
</dbReference>
<dbReference type="RefSeq" id="WP_095044711.1">
    <property type="nucleotide sequence ID" value="NZ_LN890655.1"/>
</dbReference>
<accession>A0A161JMN7</accession>
<dbReference type="Proteomes" id="UP000215027">
    <property type="component" value="Chromosome I"/>
</dbReference>
<evidence type="ECO:0000256" key="1">
    <source>
        <dbReference type="ARBA" id="ARBA00022490"/>
    </source>
</evidence>
<gene>
    <name evidence="5" type="primary">scpB</name>
    <name evidence="5" type="ORF">CFX0092_A3625</name>
</gene>
<organism evidence="5 6">
    <name type="scientific">Candidatus Promineifilum breve</name>
    <dbReference type="NCBI Taxonomy" id="1806508"/>
    <lineage>
        <taxon>Bacteria</taxon>
        <taxon>Bacillati</taxon>
        <taxon>Chloroflexota</taxon>
        <taxon>Ardenticatenia</taxon>
        <taxon>Candidatus Promineifilales</taxon>
        <taxon>Candidatus Promineifilaceae</taxon>
        <taxon>Candidatus Promineifilum</taxon>
    </lineage>
</organism>
<keyword evidence="4" id="KW-0131">Cell cycle</keyword>
<dbReference type="InterPro" id="IPR036388">
    <property type="entry name" value="WH-like_DNA-bd_sf"/>
</dbReference>
<proteinExistence type="predicted"/>
<evidence type="ECO:0000313" key="6">
    <source>
        <dbReference type="Proteomes" id="UP000215027"/>
    </source>
</evidence>
<keyword evidence="3" id="KW-0159">Chromosome partition</keyword>
<reference evidence="5" key="1">
    <citation type="submission" date="2016-01" db="EMBL/GenBank/DDBJ databases">
        <authorList>
            <person name="Mcilroy J.S."/>
            <person name="Karst M S."/>
            <person name="Albertsen M."/>
        </authorList>
    </citation>
    <scope>NUCLEOTIDE SEQUENCE</scope>
    <source>
        <strain evidence="5">Cfx-K</strain>
    </source>
</reference>
<evidence type="ECO:0000256" key="3">
    <source>
        <dbReference type="ARBA" id="ARBA00022829"/>
    </source>
</evidence>
<dbReference type="InterPro" id="IPR005234">
    <property type="entry name" value="ScpB_csome_segregation"/>
</dbReference>
<dbReference type="Gene3D" id="1.10.10.10">
    <property type="entry name" value="Winged helix-like DNA-binding domain superfamily/Winged helix DNA-binding domain"/>
    <property type="match status" value="2"/>
</dbReference>
<dbReference type="PANTHER" id="PTHR34298">
    <property type="entry name" value="SEGREGATION AND CONDENSATION PROTEIN B"/>
    <property type="match status" value="1"/>
</dbReference>
<evidence type="ECO:0000256" key="4">
    <source>
        <dbReference type="ARBA" id="ARBA00023306"/>
    </source>
</evidence>
<evidence type="ECO:0000256" key="2">
    <source>
        <dbReference type="ARBA" id="ARBA00022618"/>
    </source>
</evidence>
<dbReference type="OrthoDB" id="9806226at2"/>
<dbReference type="AlphaFoldDB" id="A0A161JMN7"/>
<dbReference type="PANTHER" id="PTHR34298:SF2">
    <property type="entry name" value="SEGREGATION AND CONDENSATION PROTEIN B"/>
    <property type="match status" value="1"/>
</dbReference>
<protein>
    <submittedName>
        <fullName evidence="5">Segregation and condensation protein B</fullName>
    </submittedName>
</protein>
<name>A0A161JMN7_9CHLR</name>
<evidence type="ECO:0000313" key="5">
    <source>
        <dbReference type="EMBL" id="CUS05503.2"/>
    </source>
</evidence>
<dbReference type="PIRSF" id="PIRSF019345">
    <property type="entry name" value="ScpB"/>
    <property type="match status" value="1"/>
</dbReference>
<keyword evidence="6" id="KW-1185">Reference proteome</keyword>
<sequence>MIATQPPALNEADPATDPLVLLESLLFVASGPVSPARLATALDMTPAAVGELLRALEADYARRGLRLQRSGGGLVQLTTAPEAGAAIERFLGLEVTTRLSQAALEVLAIVAYMQPATRPQIDHIRGVNSDGALRSLLSKGLIEEVGRLEKPGRPILYGTTPDFLQSFGLGGLTEMPPLSDEEE</sequence>
<dbReference type="KEGG" id="pbf:CFX0092_A3625"/>
<keyword evidence="1" id="KW-0963">Cytoplasm</keyword>
<keyword evidence="2" id="KW-0132">Cell division</keyword>
<dbReference type="GO" id="GO:0051304">
    <property type="term" value="P:chromosome separation"/>
    <property type="evidence" value="ECO:0007669"/>
    <property type="project" value="InterPro"/>
</dbReference>